<sequence>MCLKGIYMHPDQYLVKTSLIIKKYTSITAYTARSKWFKA</sequence>
<reference evidence="2" key="1">
    <citation type="submission" date="2014-06" db="EMBL/GenBank/DDBJ databases">
        <authorList>
            <person name="Le Roux Frederique"/>
        </authorList>
    </citation>
    <scope>NUCLEOTIDE SEQUENCE [LARGE SCALE GENOMIC DNA]</scope>
    <source>
        <strain evidence="2">J5-5</strain>
    </source>
</reference>
<gene>
    <name evidence="1" type="ORF">VCR5J5_1360069</name>
</gene>
<evidence type="ECO:0000313" key="2">
    <source>
        <dbReference type="Proteomes" id="UP000049495"/>
    </source>
</evidence>
<proteinExistence type="predicted"/>
<organism evidence="1 2">
    <name type="scientific">Vibrio crassostreae</name>
    <dbReference type="NCBI Taxonomy" id="246167"/>
    <lineage>
        <taxon>Bacteria</taxon>
        <taxon>Pseudomonadati</taxon>
        <taxon>Pseudomonadota</taxon>
        <taxon>Gammaproteobacteria</taxon>
        <taxon>Vibrionales</taxon>
        <taxon>Vibrionaceae</taxon>
        <taxon>Vibrio</taxon>
    </lineage>
</organism>
<comment type="caution">
    <text evidence="1">The sequence shown here is derived from an EMBL/GenBank/DDBJ whole genome shotgun (WGS) entry which is preliminary data.</text>
</comment>
<dbReference type="EMBL" id="CCJV01000042">
    <property type="protein sequence ID" value="CDT00491.1"/>
    <property type="molecule type" value="Genomic_DNA"/>
</dbReference>
<name>A0A822MV54_9VIBR</name>
<dbReference type="AlphaFoldDB" id="A0A822MV54"/>
<protein>
    <submittedName>
        <fullName evidence="1">Uncharacterized protein</fullName>
    </submittedName>
</protein>
<evidence type="ECO:0000313" key="1">
    <source>
        <dbReference type="EMBL" id="CDT00491.1"/>
    </source>
</evidence>
<dbReference type="Proteomes" id="UP000049495">
    <property type="component" value="Unassembled WGS sequence"/>
</dbReference>
<accession>A0A822MV54</accession>